<organism evidence="1 2">
    <name type="scientific">Ancylostoma ceylanicum</name>
    <dbReference type="NCBI Taxonomy" id="53326"/>
    <lineage>
        <taxon>Eukaryota</taxon>
        <taxon>Metazoa</taxon>
        <taxon>Ecdysozoa</taxon>
        <taxon>Nematoda</taxon>
        <taxon>Chromadorea</taxon>
        <taxon>Rhabditida</taxon>
        <taxon>Rhabditina</taxon>
        <taxon>Rhabditomorpha</taxon>
        <taxon>Strongyloidea</taxon>
        <taxon>Ancylostomatidae</taxon>
        <taxon>Ancylostomatinae</taxon>
        <taxon>Ancylostoma</taxon>
    </lineage>
</organism>
<gene>
    <name evidence="1" type="primary">Acey_s0431.g1339</name>
    <name evidence="1" type="ORF">Y032_0431g1339</name>
</gene>
<sequence>MAISKKRQREPILSHYRLSGNMGYDTNHTMCSKATLTEVFISEISPYSVFSGNVELISSDETARYRRKIYDNEVLFFFSLIDYFSL</sequence>
<comment type="caution">
    <text evidence="1">The sequence shown here is derived from an EMBL/GenBank/DDBJ whole genome shotgun (WGS) entry which is preliminary data.</text>
</comment>
<name>A0A016X276_9BILA</name>
<dbReference type="EMBL" id="JARK01000031">
    <property type="protein sequence ID" value="EYC45373.1"/>
    <property type="molecule type" value="Genomic_DNA"/>
</dbReference>
<evidence type="ECO:0000313" key="2">
    <source>
        <dbReference type="Proteomes" id="UP000024635"/>
    </source>
</evidence>
<protein>
    <submittedName>
        <fullName evidence="1">Uncharacterized protein</fullName>
    </submittedName>
</protein>
<reference evidence="2" key="1">
    <citation type="journal article" date="2015" name="Nat. Genet.">
        <title>The genome and transcriptome of the zoonotic hookworm Ancylostoma ceylanicum identify infection-specific gene families.</title>
        <authorList>
            <person name="Schwarz E.M."/>
            <person name="Hu Y."/>
            <person name="Antoshechkin I."/>
            <person name="Miller M.M."/>
            <person name="Sternberg P.W."/>
            <person name="Aroian R.V."/>
        </authorList>
    </citation>
    <scope>NUCLEOTIDE SEQUENCE</scope>
    <source>
        <strain evidence="2">HY135</strain>
    </source>
</reference>
<evidence type="ECO:0000313" key="1">
    <source>
        <dbReference type="EMBL" id="EYC45373.1"/>
    </source>
</evidence>
<dbReference type="AlphaFoldDB" id="A0A016X276"/>
<proteinExistence type="predicted"/>
<keyword evidence="2" id="KW-1185">Reference proteome</keyword>
<accession>A0A016X276</accession>
<dbReference type="Proteomes" id="UP000024635">
    <property type="component" value="Unassembled WGS sequence"/>
</dbReference>